<sequence>MNKQEWLIGSVGLLAGIVLTVLISGFYFSANHKGTGIGDMMKMMGGDKQVGMDMGMNDMMEQLDNKTGDSFDKEFITTMMMHHQGAIEMAKQAKNSSKRDEIKKMADDIIAAQTKEINEMKGWYKSWFNADAPEYKMDEMMNHDSAGAVMESPKGQANGAAPTDDQDIDHEAHHAS</sequence>
<dbReference type="InterPro" id="IPR005183">
    <property type="entry name" value="DUF305_CopM-like"/>
</dbReference>
<evidence type="ECO:0000313" key="5">
    <source>
        <dbReference type="Proteomes" id="UP000177481"/>
    </source>
</evidence>
<proteinExistence type="predicted"/>
<keyword evidence="2" id="KW-0812">Transmembrane</keyword>
<comment type="caution">
    <text evidence="4">The sequence shown here is derived from an EMBL/GenBank/DDBJ whole genome shotgun (WGS) entry which is preliminary data.</text>
</comment>
<evidence type="ECO:0000256" key="1">
    <source>
        <dbReference type="SAM" id="MobiDB-lite"/>
    </source>
</evidence>
<keyword evidence="2" id="KW-0472">Membrane</keyword>
<evidence type="ECO:0000313" key="4">
    <source>
        <dbReference type="EMBL" id="OGD64452.1"/>
    </source>
</evidence>
<feature type="domain" description="DUF305" evidence="3">
    <location>
        <begin position="37"/>
        <end position="123"/>
    </location>
</feature>
<dbReference type="Gene3D" id="1.20.1260.10">
    <property type="match status" value="1"/>
</dbReference>
<dbReference type="EMBL" id="MEZX01000002">
    <property type="protein sequence ID" value="OGD64452.1"/>
    <property type="molecule type" value="Genomic_DNA"/>
</dbReference>
<dbReference type="Pfam" id="PF03713">
    <property type="entry name" value="DUF305"/>
    <property type="match status" value="1"/>
</dbReference>
<feature type="transmembrane region" description="Helical" evidence="2">
    <location>
        <begin position="6"/>
        <end position="28"/>
    </location>
</feature>
<keyword evidence="2" id="KW-1133">Transmembrane helix</keyword>
<accession>A0A1F5EAM2</accession>
<organism evidence="4 5">
    <name type="scientific">Candidatus Berkelbacteria bacterium RIFCSPLOWO2_01_FULL_50_28</name>
    <dbReference type="NCBI Taxonomy" id="1797471"/>
    <lineage>
        <taxon>Bacteria</taxon>
        <taxon>Candidatus Berkelbacteria</taxon>
    </lineage>
</organism>
<evidence type="ECO:0000256" key="2">
    <source>
        <dbReference type="SAM" id="Phobius"/>
    </source>
</evidence>
<reference evidence="4 5" key="1">
    <citation type="journal article" date="2016" name="Nat. Commun.">
        <title>Thousands of microbial genomes shed light on interconnected biogeochemical processes in an aquifer system.</title>
        <authorList>
            <person name="Anantharaman K."/>
            <person name="Brown C.T."/>
            <person name="Hug L.A."/>
            <person name="Sharon I."/>
            <person name="Castelle C.J."/>
            <person name="Probst A.J."/>
            <person name="Thomas B.C."/>
            <person name="Singh A."/>
            <person name="Wilkins M.J."/>
            <person name="Karaoz U."/>
            <person name="Brodie E.L."/>
            <person name="Williams K.H."/>
            <person name="Hubbard S.S."/>
            <person name="Banfield J.F."/>
        </authorList>
    </citation>
    <scope>NUCLEOTIDE SEQUENCE [LARGE SCALE GENOMIC DNA]</scope>
</reference>
<name>A0A1F5EAM2_9BACT</name>
<dbReference type="InterPro" id="IPR012347">
    <property type="entry name" value="Ferritin-like"/>
</dbReference>
<dbReference type="STRING" id="1797471.A3A71_00090"/>
<dbReference type="AlphaFoldDB" id="A0A1F5EAM2"/>
<dbReference type="Proteomes" id="UP000177481">
    <property type="component" value="Unassembled WGS sequence"/>
</dbReference>
<protein>
    <recommendedName>
        <fullName evidence="3">DUF305 domain-containing protein</fullName>
    </recommendedName>
</protein>
<gene>
    <name evidence="4" type="ORF">A3A71_00090</name>
</gene>
<feature type="region of interest" description="Disordered" evidence="1">
    <location>
        <begin position="143"/>
        <end position="176"/>
    </location>
</feature>
<dbReference type="PANTHER" id="PTHR36933">
    <property type="entry name" value="SLL0788 PROTEIN"/>
    <property type="match status" value="1"/>
</dbReference>
<dbReference type="PANTHER" id="PTHR36933:SF1">
    <property type="entry name" value="SLL0788 PROTEIN"/>
    <property type="match status" value="1"/>
</dbReference>
<evidence type="ECO:0000259" key="3">
    <source>
        <dbReference type="Pfam" id="PF03713"/>
    </source>
</evidence>